<reference evidence="6" key="1">
    <citation type="submission" date="2025-08" db="UniProtKB">
        <authorList>
            <consortium name="Ensembl"/>
        </authorList>
    </citation>
    <scope>IDENTIFICATION</scope>
</reference>
<dbReference type="InterPro" id="IPR008983">
    <property type="entry name" value="Tumour_necrosis_fac-like_dom"/>
</dbReference>
<accession>A0A8C6SSC0</accession>
<dbReference type="Gene3D" id="1.10.287.1490">
    <property type="match status" value="1"/>
</dbReference>
<dbReference type="GO" id="GO:0005576">
    <property type="term" value="C:extracellular region"/>
    <property type="evidence" value="ECO:0007669"/>
    <property type="project" value="UniProtKB-SubCell"/>
</dbReference>
<evidence type="ECO:0000259" key="5">
    <source>
        <dbReference type="PROSITE" id="PS50871"/>
    </source>
</evidence>
<evidence type="ECO:0000313" key="7">
    <source>
        <dbReference type="Proteomes" id="UP000694523"/>
    </source>
</evidence>
<dbReference type="Proteomes" id="UP000694523">
    <property type="component" value="Unplaced"/>
</dbReference>
<dbReference type="Ensembl" id="ENSNMLT00000010859.1">
    <property type="protein sequence ID" value="ENSNMLP00000009606.1"/>
    <property type="gene ID" value="ENSNMLG00000006668.1"/>
</dbReference>
<name>A0A8C6SSC0_9GOBI</name>
<evidence type="ECO:0000256" key="2">
    <source>
        <dbReference type="ARBA" id="ARBA00022525"/>
    </source>
</evidence>
<keyword evidence="2" id="KW-0964">Secreted</keyword>
<evidence type="ECO:0000313" key="6">
    <source>
        <dbReference type="Ensembl" id="ENSNMLP00000009606.1"/>
    </source>
</evidence>
<feature type="domain" description="C1q" evidence="5">
    <location>
        <begin position="150"/>
        <end position="293"/>
    </location>
</feature>
<dbReference type="PANTHER" id="PTHR22923">
    <property type="entry name" value="CEREBELLIN-RELATED"/>
    <property type="match status" value="1"/>
</dbReference>
<dbReference type="SMART" id="SM00110">
    <property type="entry name" value="C1Q"/>
    <property type="match status" value="1"/>
</dbReference>
<comment type="subcellular location">
    <subcellularLocation>
        <location evidence="1">Secreted</location>
    </subcellularLocation>
</comment>
<dbReference type="InterPro" id="IPR050822">
    <property type="entry name" value="Cerebellin_Synaptic_Org"/>
</dbReference>
<dbReference type="SUPFAM" id="SSF57997">
    <property type="entry name" value="Tropomyosin"/>
    <property type="match status" value="1"/>
</dbReference>
<organism evidence="6 7">
    <name type="scientific">Neogobius melanostomus</name>
    <name type="common">round goby</name>
    <dbReference type="NCBI Taxonomy" id="47308"/>
    <lineage>
        <taxon>Eukaryota</taxon>
        <taxon>Metazoa</taxon>
        <taxon>Chordata</taxon>
        <taxon>Craniata</taxon>
        <taxon>Vertebrata</taxon>
        <taxon>Euteleostomi</taxon>
        <taxon>Actinopterygii</taxon>
        <taxon>Neopterygii</taxon>
        <taxon>Teleostei</taxon>
        <taxon>Neoteleostei</taxon>
        <taxon>Acanthomorphata</taxon>
        <taxon>Gobiaria</taxon>
        <taxon>Gobiiformes</taxon>
        <taxon>Gobioidei</taxon>
        <taxon>Gobiidae</taxon>
        <taxon>Benthophilinae</taxon>
        <taxon>Neogobiini</taxon>
        <taxon>Neogobius</taxon>
    </lineage>
</organism>
<evidence type="ECO:0000256" key="3">
    <source>
        <dbReference type="ARBA" id="ARBA00022729"/>
    </source>
</evidence>
<dbReference type="Gene3D" id="2.60.120.40">
    <property type="match status" value="1"/>
</dbReference>
<proteinExistence type="predicted"/>
<dbReference type="InterPro" id="IPR001073">
    <property type="entry name" value="C1q_dom"/>
</dbReference>
<dbReference type="SUPFAM" id="SSF49842">
    <property type="entry name" value="TNF-like"/>
    <property type="match status" value="1"/>
</dbReference>
<protein>
    <recommendedName>
        <fullName evidence="5">C1q domain-containing protein</fullName>
    </recommendedName>
</protein>
<feature type="coiled-coil region" evidence="4">
    <location>
        <begin position="42"/>
        <end position="104"/>
    </location>
</feature>
<keyword evidence="3" id="KW-0732">Signal</keyword>
<dbReference type="AlphaFoldDB" id="A0A8C6SSC0"/>
<reference evidence="6" key="2">
    <citation type="submission" date="2025-09" db="UniProtKB">
        <authorList>
            <consortium name="Ensembl"/>
        </authorList>
    </citation>
    <scope>IDENTIFICATION</scope>
</reference>
<dbReference type="PANTHER" id="PTHR22923:SF102">
    <property type="entry name" value="CEREBELLIN 13-RELATED"/>
    <property type="match status" value="1"/>
</dbReference>
<evidence type="ECO:0000256" key="4">
    <source>
        <dbReference type="SAM" id="Coils"/>
    </source>
</evidence>
<keyword evidence="7" id="KW-1185">Reference proteome</keyword>
<keyword evidence="4" id="KW-0175">Coiled coil</keyword>
<dbReference type="PROSITE" id="PS50871">
    <property type="entry name" value="C1Q"/>
    <property type="match status" value="1"/>
</dbReference>
<dbReference type="Pfam" id="PF00386">
    <property type="entry name" value="C1q"/>
    <property type="match status" value="1"/>
</dbReference>
<dbReference type="PRINTS" id="PR00007">
    <property type="entry name" value="COMPLEMNTC1Q"/>
</dbReference>
<sequence>PGLKDEDCSAAAAAGGFLCGLHGAEGQDTDVLIIITKVLTRVQNLETKDQSQQSQIQTLKTQIQTLETKDQSQQSQIQTLKTQIQTLETKDQSQQNQIQTLETKDQSQQSQIQTLKTQIQTLETKDQSQQSQIQTLKTQIQTLENSQAQLQNHRVAFHAGFYTSTEEGSYGPFDVGTVIKYKKVLTNVGGGYSADTGEFTAPLKGTYVFSFVVHTTNNTFTSLMKNSEALVYGHDKSVTEKWDSTTGVAVVTLELKGLYVFSLVMFSYSGTMMVLKRNNEALAYAPPGPGQRLIKQRLIKYILFSFFITSLAGQQI</sequence>
<evidence type="ECO:0000256" key="1">
    <source>
        <dbReference type="ARBA" id="ARBA00004613"/>
    </source>
</evidence>